<proteinExistence type="predicted"/>
<organism evidence="1 2">
    <name type="scientific">Peronospora belbahrii</name>
    <dbReference type="NCBI Taxonomy" id="622444"/>
    <lineage>
        <taxon>Eukaryota</taxon>
        <taxon>Sar</taxon>
        <taxon>Stramenopiles</taxon>
        <taxon>Oomycota</taxon>
        <taxon>Peronosporomycetes</taxon>
        <taxon>Peronosporales</taxon>
        <taxon>Peronosporaceae</taxon>
        <taxon>Peronospora</taxon>
    </lineage>
</organism>
<name>A0AAU9L6G2_9STRA</name>
<dbReference type="AlphaFoldDB" id="A0AAU9L6G2"/>
<accession>A0AAU9L6G2</accession>
<reference evidence="1" key="1">
    <citation type="submission" date="2021-11" db="EMBL/GenBank/DDBJ databases">
        <authorList>
            <person name="Islam A."/>
            <person name="Islam S."/>
            <person name="Flora M.S."/>
            <person name="Rahman M."/>
            <person name="Ziaur R.M."/>
            <person name="Epstein J.H."/>
            <person name="Hassan M."/>
            <person name="Klassen M."/>
            <person name="Woodard K."/>
            <person name="Webb A."/>
            <person name="Webby R.J."/>
            <person name="El Zowalaty M.E."/>
        </authorList>
    </citation>
    <scope>NUCLEOTIDE SEQUENCE</scope>
    <source>
        <strain evidence="1">Pbs3</strain>
    </source>
</reference>
<evidence type="ECO:0000313" key="2">
    <source>
        <dbReference type="Proteomes" id="UP001160483"/>
    </source>
</evidence>
<protein>
    <submittedName>
        <fullName evidence="1">Uncharacterized protein</fullName>
    </submittedName>
</protein>
<dbReference type="EMBL" id="CAKKTJ010000329">
    <property type="protein sequence ID" value="CAH0481519.1"/>
    <property type="molecule type" value="Genomic_DNA"/>
</dbReference>
<evidence type="ECO:0000313" key="1">
    <source>
        <dbReference type="EMBL" id="CAH0481519.1"/>
    </source>
</evidence>
<gene>
    <name evidence="1" type="ORF">PBS003_LOCUS8125</name>
</gene>
<dbReference type="Proteomes" id="UP001160483">
    <property type="component" value="Unassembled WGS sequence"/>
</dbReference>
<sequence length="86" mass="9420">MYRKSASASPFAGLTGAEKSFHEAVGWDACWSAKDVAKKAPSAAKQVKLEWLSLGTVVEHGTGDRVWITYANHFAELLMMETFEAV</sequence>
<comment type="caution">
    <text evidence="1">The sequence shown here is derived from an EMBL/GenBank/DDBJ whole genome shotgun (WGS) entry which is preliminary data.</text>
</comment>